<dbReference type="SUPFAM" id="SSF103473">
    <property type="entry name" value="MFS general substrate transporter"/>
    <property type="match status" value="1"/>
</dbReference>
<dbReference type="Pfam" id="PF07690">
    <property type="entry name" value="MFS_1"/>
    <property type="match status" value="1"/>
</dbReference>
<feature type="domain" description="Major facilitator superfamily (MFS) profile" evidence="7">
    <location>
        <begin position="8"/>
        <end position="226"/>
    </location>
</feature>
<protein>
    <recommendedName>
        <fullName evidence="7">Major facilitator superfamily (MFS) profile domain-containing protein</fullName>
    </recommendedName>
</protein>
<dbReference type="PANTHER" id="PTHR23513">
    <property type="entry name" value="INTEGRAL MEMBRANE EFFLUX PROTEIN-RELATED"/>
    <property type="match status" value="1"/>
</dbReference>
<proteinExistence type="predicted"/>
<dbReference type="Gene3D" id="1.20.1250.20">
    <property type="entry name" value="MFS general substrate transporter like domains"/>
    <property type="match status" value="1"/>
</dbReference>
<dbReference type="InterPro" id="IPR036259">
    <property type="entry name" value="MFS_trans_sf"/>
</dbReference>
<dbReference type="PANTHER" id="PTHR23513:SF11">
    <property type="entry name" value="STAPHYLOFERRIN A TRANSPORTER"/>
    <property type="match status" value="1"/>
</dbReference>
<evidence type="ECO:0000256" key="2">
    <source>
        <dbReference type="ARBA" id="ARBA00022475"/>
    </source>
</evidence>
<dbReference type="EMBL" id="UINC01167292">
    <property type="protein sequence ID" value="SVD69725.1"/>
    <property type="molecule type" value="Genomic_DNA"/>
</dbReference>
<evidence type="ECO:0000256" key="4">
    <source>
        <dbReference type="ARBA" id="ARBA00022989"/>
    </source>
</evidence>
<evidence type="ECO:0000256" key="3">
    <source>
        <dbReference type="ARBA" id="ARBA00022692"/>
    </source>
</evidence>
<dbReference type="InterPro" id="IPR020846">
    <property type="entry name" value="MFS_dom"/>
</dbReference>
<keyword evidence="3 6" id="KW-0812">Transmembrane</keyword>
<feature type="transmembrane region" description="Helical" evidence="6">
    <location>
        <begin position="155"/>
        <end position="177"/>
    </location>
</feature>
<dbReference type="GO" id="GO:0022857">
    <property type="term" value="F:transmembrane transporter activity"/>
    <property type="evidence" value="ECO:0007669"/>
    <property type="project" value="InterPro"/>
</dbReference>
<dbReference type="PROSITE" id="PS50850">
    <property type="entry name" value="MFS"/>
    <property type="match status" value="1"/>
</dbReference>
<evidence type="ECO:0000259" key="7">
    <source>
        <dbReference type="PROSITE" id="PS50850"/>
    </source>
</evidence>
<feature type="transmembrane region" description="Helical" evidence="6">
    <location>
        <begin position="58"/>
        <end position="82"/>
    </location>
</feature>
<reference evidence="8" key="1">
    <citation type="submission" date="2018-05" db="EMBL/GenBank/DDBJ databases">
        <authorList>
            <person name="Lanie J.A."/>
            <person name="Ng W.-L."/>
            <person name="Kazmierczak K.M."/>
            <person name="Andrzejewski T.M."/>
            <person name="Davidsen T.M."/>
            <person name="Wayne K.J."/>
            <person name="Tettelin H."/>
            <person name="Glass J.I."/>
            <person name="Rusch D."/>
            <person name="Podicherti R."/>
            <person name="Tsui H.-C.T."/>
            <person name="Winkler M.E."/>
        </authorList>
    </citation>
    <scope>NUCLEOTIDE SEQUENCE</scope>
</reference>
<feature type="transmembrane region" description="Helical" evidence="6">
    <location>
        <begin position="94"/>
        <end position="111"/>
    </location>
</feature>
<feature type="transmembrane region" description="Helical" evidence="6">
    <location>
        <begin position="183"/>
        <end position="201"/>
    </location>
</feature>
<dbReference type="GO" id="GO:0005886">
    <property type="term" value="C:plasma membrane"/>
    <property type="evidence" value="ECO:0007669"/>
    <property type="project" value="UniProtKB-SubCell"/>
</dbReference>
<evidence type="ECO:0000256" key="6">
    <source>
        <dbReference type="SAM" id="Phobius"/>
    </source>
</evidence>
<dbReference type="InterPro" id="IPR011701">
    <property type="entry name" value="MFS"/>
</dbReference>
<accession>A0A382XGK4</accession>
<keyword evidence="5 6" id="KW-0472">Membrane</keyword>
<name>A0A382XGK4_9ZZZZ</name>
<comment type="subcellular location">
    <subcellularLocation>
        <location evidence="1">Cell membrane</location>
        <topology evidence="1">Multi-pass membrane protein</topology>
    </subcellularLocation>
</comment>
<keyword evidence="2" id="KW-1003">Cell membrane</keyword>
<evidence type="ECO:0000256" key="5">
    <source>
        <dbReference type="ARBA" id="ARBA00023136"/>
    </source>
</evidence>
<organism evidence="8">
    <name type="scientific">marine metagenome</name>
    <dbReference type="NCBI Taxonomy" id="408172"/>
    <lineage>
        <taxon>unclassified sequences</taxon>
        <taxon>metagenomes</taxon>
        <taxon>ecological metagenomes</taxon>
    </lineage>
</organism>
<feature type="transmembrane region" description="Helical" evidence="6">
    <location>
        <begin position="12"/>
        <end position="38"/>
    </location>
</feature>
<gene>
    <name evidence="8" type="ORF">METZ01_LOCUS422579</name>
</gene>
<keyword evidence="4 6" id="KW-1133">Transmembrane helix</keyword>
<evidence type="ECO:0000313" key="8">
    <source>
        <dbReference type="EMBL" id="SVD69725.1"/>
    </source>
</evidence>
<evidence type="ECO:0000256" key="1">
    <source>
        <dbReference type="ARBA" id="ARBA00004651"/>
    </source>
</evidence>
<sequence>MQFYIKHLKFSLLMVSFFSSFRFAGYRNLWITTVAVIGGVQMSMAGRALLADDLTNSAFFAGIVVMGFAPTLLLFSVVGGIVGDKFQNRRVIQSIQSGFLFLSSITTLLIYTGLINWQFLFISSLIQGALFSFQLPARQSFIPKLVPAETVGNGVALLAGGMSLVAVFSGAGVGFVYGRFGPGGVFLVITIIQLIAFLLSLKLPKTEVDSNVSSDYVSEIKNSYAS</sequence>
<dbReference type="AlphaFoldDB" id="A0A382XGK4"/>